<sequence>MTKNPSLEWMPGGRTVSMRAAGKWWDAVRVPRGIGLDALDRLGDYTGAVIEDPSSARLYWLVPPGEADGWSLPVNAQVLVLGGTAYVAVPGPECTFGPRWRVPPTQGDALTDTVRLHAALAAAAAHAVGPRARSGALRVSGARTAERVDEAYKAWLDHLYACHGCSTGIAYCPGGEQLRHVWREARQP</sequence>
<organism evidence="1 2">
    <name type="scientific">Streptomyces rectiviolaceus</name>
    <dbReference type="NCBI Taxonomy" id="332591"/>
    <lineage>
        <taxon>Bacteria</taxon>
        <taxon>Bacillati</taxon>
        <taxon>Actinomycetota</taxon>
        <taxon>Actinomycetes</taxon>
        <taxon>Kitasatosporales</taxon>
        <taxon>Streptomycetaceae</taxon>
        <taxon>Streptomyces</taxon>
    </lineage>
</organism>
<evidence type="ECO:0000313" key="1">
    <source>
        <dbReference type="EMBL" id="GAA3137537.1"/>
    </source>
</evidence>
<comment type="caution">
    <text evidence="1">The sequence shown here is derived from an EMBL/GenBank/DDBJ whole genome shotgun (WGS) entry which is preliminary data.</text>
</comment>
<reference evidence="2" key="1">
    <citation type="journal article" date="2019" name="Int. J. Syst. Evol. Microbiol.">
        <title>The Global Catalogue of Microorganisms (GCM) 10K type strain sequencing project: providing services to taxonomists for standard genome sequencing and annotation.</title>
        <authorList>
            <consortium name="The Broad Institute Genomics Platform"/>
            <consortium name="The Broad Institute Genome Sequencing Center for Infectious Disease"/>
            <person name="Wu L."/>
            <person name="Ma J."/>
        </authorList>
    </citation>
    <scope>NUCLEOTIDE SEQUENCE [LARGE SCALE GENOMIC DNA]</scope>
    <source>
        <strain evidence="2">JCM 9092</strain>
    </source>
</reference>
<dbReference type="EMBL" id="BAAAUG010000148">
    <property type="protein sequence ID" value="GAA3137537.1"/>
    <property type="molecule type" value="Genomic_DNA"/>
</dbReference>
<dbReference type="RefSeq" id="WP_344527518.1">
    <property type="nucleotide sequence ID" value="NZ_BAAAUG010000148.1"/>
</dbReference>
<protein>
    <submittedName>
        <fullName evidence="1">Uncharacterized protein</fullName>
    </submittedName>
</protein>
<dbReference type="Proteomes" id="UP001501637">
    <property type="component" value="Unassembled WGS sequence"/>
</dbReference>
<gene>
    <name evidence="1" type="ORF">GCM10010449_67330</name>
</gene>
<name>A0ABP6N685_9ACTN</name>
<evidence type="ECO:0000313" key="2">
    <source>
        <dbReference type="Proteomes" id="UP001501637"/>
    </source>
</evidence>
<keyword evidence="2" id="KW-1185">Reference proteome</keyword>
<accession>A0ABP6N685</accession>
<proteinExistence type="predicted"/>